<dbReference type="InterPro" id="IPR001214">
    <property type="entry name" value="SET_dom"/>
</dbReference>
<reference evidence="3 5" key="1">
    <citation type="journal article" date="2023" name="Mol. Biol. Evol.">
        <title>Genomics of Secondarily Temperate Adaptation in the Only Non-Antarctic Icefish.</title>
        <authorList>
            <person name="Rivera-Colon A.G."/>
            <person name="Rayamajhi N."/>
            <person name="Minhas B.F."/>
            <person name="Madrigal G."/>
            <person name="Bilyk K.T."/>
            <person name="Yoon V."/>
            <person name="Hune M."/>
            <person name="Gregory S."/>
            <person name="Cheng C.H.C."/>
            <person name="Catchen J.M."/>
        </authorList>
    </citation>
    <scope>NUCLEOTIDE SEQUENCE [LARGE SCALE GENOMIC DNA]</scope>
    <source>
        <tissue evidence="3">White muscle</tissue>
    </source>
</reference>
<evidence type="ECO:0000313" key="4">
    <source>
        <dbReference type="EMBL" id="KAK5936292.1"/>
    </source>
</evidence>
<feature type="region of interest" description="Disordered" evidence="1">
    <location>
        <begin position="228"/>
        <end position="285"/>
    </location>
</feature>
<evidence type="ECO:0000259" key="2">
    <source>
        <dbReference type="PROSITE" id="PS50280"/>
    </source>
</evidence>
<dbReference type="EMBL" id="JAURVH010000041">
    <property type="protein sequence ID" value="KAK5936292.1"/>
    <property type="molecule type" value="Genomic_DNA"/>
</dbReference>
<dbReference type="PANTHER" id="PTHR47306:SF2">
    <property type="entry name" value="CORE-BINDING (CB) DOMAIN-CONTAINING PROTEIN"/>
    <property type="match status" value="1"/>
</dbReference>
<dbReference type="PANTHER" id="PTHR47306">
    <property type="entry name" value="SI:CH211-178J18.4-RELATED"/>
    <property type="match status" value="1"/>
</dbReference>
<dbReference type="EMBL" id="JAURVH010001532">
    <property type="protein sequence ID" value="KAK5901447.1"/>
    <property type="molecule type" value="Genomic_DNA"/>
</dbReference>
<comment type="caution">
    <text evidence="3">The sequence shown here is derived from an EMBL/GenBank/DDBJ whole genome shotgun (WGS) entry which is preliminary data.</text>
</comment>
<proteinExistence type="predicted"/>
<gene>
    <name evidence="3" type="ORF">CgunFtcFv8_026316</name>
    <name evidence="4" type="ORF">CgunFtcFv8_027863</name>
</gene>
<evidence type="ECO:0000313" key="3">
    <source>
        <dbReference type="EMBL" id="KAK5901447.1"/>
    </source>
</evidence>
<dbReference type="PROSITE" id="PS50280">
    <property type="entry name" value="SET"/>
    <property type="match status" value="1"/>
</dbReference>
<evidence type="ECO:0000256" key="1">
    <source>
        <dbReference type="SAM" id="MobiDB-lite"/>
    </source>
</evidence>
<protein>
    <recommendedName>
        <fullName evidence="2">SET domain-containing protein</fullName>
    </recommendedName>
</protein>
<feature type="compositionally biased region" description="Polar residues" evidence="1">
    <location>
        <begin position="276"/>
        <end position="285"/>
    </location>
</feature>
<feature type="domain" description="SET" evidence="2">
    <location>
        <begin position="403"/>
        <end position="526"/>
    </location>
</feature>
<dbReference type="SUPFAM" id="SSF82199">
    <property type="entry name" value="SET domain"/>
    <property type="match status" value="1"/>
</dbReference>
<dbReference type="Gene3D" id="2.170.270.10">
    <property type="entry name" value="SET domain"/>
    <property type="match status" value="1"/>
</dbReference>
<dbReference type="Proteomes" id="UP001331515">
    <property type="component" value="Unassembled WGS sequence"/>
</dbReference>
<evidence type="ECO:0000313" key="5">
    <source>
        <dbReference type="Proteomes" id="UP001331515"/>
    </source>
</evidence>
<dbReference type="Pfam" id="PF00856">
    <property type="entry name" value="SET"/>
    <property type="match status" value="1"/>
</dbReference>
<organism evidence="3 5">
    <name type="scientific">Champsocephalus gunnari</name>
    <name type="common">Mackerel icefish</name>
    <dbReference type="NCBI Taxonomy" id="52237"/>
    <lineage>
        <taxon>Eukaryota</taxon>
        <taxon>Metazoa</taxon>
        <taxon>Chordata</taxon>
        <taxon>Craniata</taxon>
        <taxon>Vertebrata</taxon>
        <taxon>Euteleostomi</taxon>
        <taxon>Actinopterygii</taxon>
        <taxon>Neopterygii</taxon>
        <taxon>Teleostei</taxon>
        <taxon>Neoteleostei</taxon>
        <taxon>Acanthomorphata</taxon>
        <taxon>Eupercaria</taxon>
        <taxon>Perciformes</taxon>
        <taxon>Notothenioidei</taxon>
        <taxon>Channichthyidae</taxon>
        <taxon>Champsocephalus</taxon>
    </lineage>
</organism>
<dbReference type="AlphaFoldDB" id="A0AAN8H471"/>
<dbReference type="InterPro" id="IPR046341">
    <property type="entry name" value="SET_dom_sf"/>
</dbReference>
<sequence length="544" mass="61066">MERRVVFCLLCNTPQLSIRTHLHRVCMKEHTPEQRAMEEVRARTSQKHFNREGRVWKFSELETFCKDAASCVALCQRLESRGLLVADSPPTYQHIEPSQRSHDVDVLAAAADDMDFFKSRLVVGHSLPKVAVTSLRSYCVAIMLLQHRIATNAVVEFEVQQWLDRKPVSGGATILLAGPVAAGQRFTLSPREEGLLDCYFCHIRPVSMKEQGRDKGRFFIGKCGSPLSNPSSDLQRLKKKYSPQASGSVAEADSPSASTSTGQPPGASLSDPLMGQTPSGASRLTSGSVRNWKAFCDTFPVSLHAAPPTKFQCVRARFPCHMPYYKKWREAQLRQRADYILRHAVGRQGNRPTEAAVQRVLGKERWTTNRPCVEDLLKAWVPPQQVAGDYQHLLPCLLQQSWKGLSLKDFGQAKGKGVVATMPFSKGEVVCDYHGELISNSVGNQREQSGYLFFFGKRFCIDATTFPCGCHPEQDTFGRMLNHSRHNPNVRAKKVKVTFPDGPRDALVFLARRNIRVGEELMWDYNIKRQSFGGEGKDLAWLDE</sequence>
<name>A0AAN8H471_CHAGU</name>
<dbReference type="SMART" id="SM00317">
    <property type="entry name" value="SET"/>
    <property type="match status" value="1"/>
</dbReference>
<accession>A0AAN8H471</accession>
<keyword evidence="5" id="KW-1185">Reference proteome</keyword>